<accession>A0ACC0GAH4</accession>
<gene>
    <name evidence="1" type="ORF">LOK49_LG10G02042</name>
</gene>
<protein>
    <submittedName>
        <fullName evidence="1">Uncharacterized protein</fullName>
    </submittedName>
</protein>
<evidence type="ECO:0000313" key="2">
    <source>
        <dbReference type="Proteomes" id="UP001060215"/>
    </source>
</evidence>
<reference evidence="1 2" key="1">
    <citation type="journal article" date="2022" name="Plant J.">
        <title>Chromosome-level genome of Camellia lanceoleosa provides a valuable resource for understanding genome evolution and self-incompatibility.</title>
        <authorList>
            <person name="Gong W."/>
            <person name="Xiao S."/>
            <person name="Wang L."/>
            <person name="Liao Z."/>
            <person name="Chang Y."/>
            <person name="Mo W."/>
            <person name="Hu G."/>
            <person name="Li W."/>
            <person name="Zhao G."/>
            <person name="Zhu H."/>
            <person name="Hu X."/>
            <person name="Ji K."/>
            <person name="Xiang X."/>
            <person name="Song Q."/>
            <person name="Yuan D."/>
            <person name="Jin S."/>
            <person name="Zhang L."/>
        </authorList>
    </citation>
    <scope>NUCLEOTIDE SEQUENCE [LARGE SCALE GENOMIC DNA]</scope>
    <source>
        <strain evidence="1">SQ_2022a</strain>
    </source>
</reference>
<keyword evidence="2" id="KW-1185">Reference proteome</keyword>
<sequence length="232" mass="25212">MRSNTTVVAVASAATAAVAAAGVAGSLRVMTGVKNETLKLAKSITYAGVNNDKVAPVSAGTPHRYRAQILLWNVRLHQFQQEHHTVSAGTPHQFQQEHQVKQQKPSILLCFPQMSHTDIEAETHLTAESAYISCLETMVDPMLHDILVHFNGSVSHILNVNPYKYNYMQLLADACEAALTNVPGNFGVGLNLGREMGTNESAQRGIGTVVERSTIGRFTATNRSTVDELLFV</sequence>
<dbReference type="EMBL" id="CM045767">
    <property type="protein sequence ID" value="KAI7997487.1"/>
    <property type="molecule type" value="Genomic_DNA"/>
</dbReference>
<comment type="caution">
    <text evidence="1">The sequence shown here is derived from an EMBL/GenBank/DDBJ whole genome shotgun (WGS) entry which is preliminary data.</text>
</comment>
<evidence type="ECO:0000313" key="1">
    <source>
        <dbReference type="EMBL" id="KAI7997487.1"/>
    </source>
</evidence>
<dbReference type="Proteomes" id="UP001060215">
    <property type="component" value="Chromosome 10"/>
</dbReference>
<proteinExistence type="predicted"/>
<organism evidence="1 2">
    <name type="scientific">Camellia lanceoleosa</name>
    <dbReference type="NCBI Taxonomy" id="1840588"/>
    <lineage>
        <taxon>Eukaryota</taxon>
        <taxon>Viridiplantae</taxon>
        <taxon>Streptophyta</taxon>
        <taxon>Embryophyta</taxon>
        <taxon>Tracheophyta</taxon>
        <taxon>Spermatophyta</taxon>
        <taxon>Magnoliopsida</taxon>
        <taxon>eudicotyledons</taxon>
        <taxon>Gunneridae</taxon>
        <taxon>Pentapetalae</taxon>
        <taxon>asterids</taxon>
        <taxon>Ericales</taxon>
        <taxon>Theaceae</taxon>
        <taxon>Camellia</taxon>
    </lineage>
</organism>
<name>A0ACC0GAH4_9ERIC</name>